<protein>
    <submittedName>
        <fullName evidence="3">Lantibiotic dehydratase</fullName>
    </submittedName>
</protein>
<organism evidence="3">
    <name type="scientific">Kitasatospora sp. CMC57</name>
    <dbReference type="NCBI Taxonomy" id="3231513"/>
    <lineage>
        <taxon>Bacteria</taxon>
        <taxon>Bacillati</taxon>
        <taxon>Actinomycetota</taxon>
        <taxon>Actinomycetes</taxon>
        <taxon>Kitasatosporales</taxon>
        <taxon>Streptomycetaceae</taxon>
        <taxon>Kitasatospora</taxon>
    </lineage>
</organism>
<evidence type="ECO:0000313" key="3">
    <source>
        <dbReference type="EMBL" id="BFP49776.1"/>
    </source>
</evidence>
<dbReference type="RefSeq" id="WP_407991840.1">
    <property type="nucleotide sequence ID" value="NZ_AP035881.2"/>
</dbReference>
<name>A0AB33K2R7_9ACTN</name>
<sequence length="1004" mass="108701">MTGRTRPWSYRPLDWFAVRTPLLPADAPPATAPLTNLALWIGSPDLWESLNGPAPDGTAPPPRSALKARRYLDRMSHRPTPYGLFAGVALGTWGAGTDLAVRRMPGRTGTRLDAAWLLALVEQLESDLLVRRQLGFVRHGAVLVSAGRLYLLDPPGSASAQPPGSAPGCLSLRATAPVLALLEAAGTTVPYGQLVKAVRDAVPTAPAERAEELIERLRRAGVLLTDLRPALTVADPARYLAQRLTGVVDATDRPGRLRRLVEEAAKCDRLGPADGLALRRALLPTARDLVPDVSTVLQTDSTVELTGRTLHHAVARAATQAVDLLLRTSTLPARPPDLAGYRRAFEERYGLQRPVPLLELVNPHLGLGFPEDHDVSSARTAGPPGRDEALMQLAARALASGADTVALDDRTLACIEHEVDPRGLPPTLELLATVEAPDAACVDRGEFALVVSPGVGSSAAGRSLGRFAFLLGEQAPRRPAARPGVDPDRVDADLLYQPLVARAANVAICPPRHGHVVRIGTGDHPQDPPAIPLDEIVVGVEDSGLVARWGVDGPRLRLHVPHMVNWDGAPRLARFLLRIEQPPVLQAFDWGAANRLPYLPRLTCGPVVLTPARWRLGPTLLGTDGRAGFPAALDEFRRTWRMPDQVRLIEYDNHVTVDLDRPEDVEEIRRTLNRAGTVILQQCSPVRDRAWLPGPDGLRIAEVVVPLALTTRPEPPARTAPAAARPRPRVRTAVDHTVRRAGPGSRWIYLKLYAPSVTHDDLLTGTVADLVDRALRSGSVLGWHFLRYADPAPHLRLRFELVDDSHWHAVAAELSSSLRDELAEGTVSRFAFDTYDREIERFGGPAGLDFAERVFCADSTAVLALQQHLARRTVDLDRLTVAVLTVDRLLADLGLPPPDRQALAAAMADGSDPATGTAFRESKDRLRELLGAVAPPPLEELLATRSAAIAPARPPDRDRTPGVLSSLAHLHCNRLLGTDRAQEQSVYGLLARSHRSLARWPGPA</sequence>
<proteinExistence type="predicted"/>
<dbReference type="InterPro" id="IPR006827">
    <property type="entry name" value="Lant_deHydtase_N"/>
</dbReference>
<dbReference type="Pfam" id="PF14028">
    <property type="entry name" value="Lant_dehydr_C"/>
    <property type="match status" value="1"/>
</dbReference>
<dbReference type="Pfam" id="PF04738">
    <property type="entry name" value="Lant_dehydr_N"/>
    <property type="match status" value="1"/>
</dbReference>
<dbReference type="AlphaFoldDB" id="A0AB33K2R7"/>
<gene>
    <name evidence="3" type="ORF">KCMC57_61440</name>
</gene>
<accession>A0AB33K2R7</accession>
<dbReference type="EMBL" id="AP035881">
    <property type="protein sequence ID" value="BFP49776.1"/>
    <property type="molecule type" value="Genomic_DNA"/>
</dbReference>
<dbReference type="NCBIfam" id="TIGR03891">
    <property type="entry name" value="thiopep_ocin"/>
    <property type="match status" value="1"/>
</dbReference>
<feature type="domain" description="Lantibiotic dehydratase N-terminal" evidence="1">
    <location>
        <begin position="33"/>
        <end position="667"/>
    </location>
</feature>
<feature type="domain" description="Thiopeptide-type bacteriocin biosynthesis" evidence="2">
    <location>
        <begin position="747"/>
        <end position="992"/>
    </location>
</feature>
<evidence type="ECO:0000259" key="1">
    <source>
        <dbReference type="Pfam" id="PF04738"/>
    </source>
</evidence>
<dbReference type="InterPro" id="IPR023809">
    <property type="entry name" value="Thiopep_bacteriocin_synth_dom"/>
</dbReference>
<reference evidence="3" key="1">
    <citation type="submission" date="2024-07" db="EMBL/GenBank/DDBJ databases">
        <title>Complete genome sequences of cellulolytic bacteria, Kitasatospora sp. CMC57 and Streptomyces sp. CMC78, isolated from Japanese agricultural soil.</title>
        <authorList>
            <person name="Hashimoto T."/>
            <person name="Ito M."/>
            <person name="Iwamoto M."/>
            <person name="Fukahori D."/>
            <person name="Shoda T."/>
            <person name="Sakoda M."/>
            <person name="Morohoshi T."/>
            <person name="Mitsuboshi M."/>
            <person name="Nishizawa T."/>
        </authorList>
    </citation>
    <scope>NUCLEOTIDE SEQUENCE</scope>
    <source>
        <strain evidence="3">CMC57</strain>
    </source>
</reference>
<evidence type="ECO:0000259" key="2">
    <source>
        <dbReference type="Pfam" id="PF14028"/>
    </source>
</evidence>